<feature type="compositionally biased region" description="Low complexity" evidence="4">
    <location>
        <begin position="75"/>
        <end position="92"/>
    </location>
</feature>
<dbReference type="AlphaFoldDB" id="A0A2I2KRE8"/>
<evidence type="ECO:0000256" key="3">
    <source>
        <dbReference type="RuleBase" id="RU361186"/>
    </source>
</evidence>
<feature type="active site" description="Proton donor" evidence="1">
    <location>
        <position position="268"/>
    </location>
</feature>
<feature type="binding site" evidence="2">
    <location>
        <position position="311"/>
    </location>
    <ligand>
        <name>substrate</name>
    </ligand>
</feature>
<keyword evidence="3 5" id="KW-0326">Glycosidase</keyword>
<feature type="binding site" evidence="2">
    <location>
        <position position="192"/>
    </location>
    <ligand>
        <name>substrate</name>
    </ligand>
</feature>
<organism evidence="5 6">
    <name type="scientific">Frankia canadensis</name>
    <dbReference type="NCBI Taxonomy" id="1836972"/>
    <lineage>
        <taxon>Bacteria</taxon>
        <taxon>Bacillati</taxon>
        <taxon>Actinomycetota</taxon>
        <taxon>Actinomycetes</taxon>
        <taxon>Frankiales</taxon>
        <taxon>Frankiaceae</taxon>
        <taxon>Frankia</taxon>
    </lineage>
</organism>
<keyword evidence="3" id="KW-0136">Cellulose degradation</keyword>
<evidence type="ECO:0000313" key="5">
    <source>
        <dbReference type="EMBL" id="SNQ48216.1"/>
    </source>
</evidence>
<dbReference type="Gene3D" id="3.20.20.40">
    <property type="entry name" value="1, 4-beta cellobiohydrolase"/>
    <property type="match status" value="1"/>
</dbReference>
<protein>
    <recommendedName>
        <fullName evidence="3">Glucanase</fullName>
        <ecNumber evidence="3">3.2.1.-</ecNumber>
    </recommendedName>
</protein>
<feature type="region of interest" description="Disordered" evidence="4">
    <location>
        <begin position="1"/>
        <end position="27"/>
    </location>
</feature>
<feature type="binding site" evidence="2">
    <location>
        <position position="407"/>
    </location>
    <ligand>
        <name>substrate</name>
    </ligand>
</feature>
<feature type="binding site" evidence="2">
    <location>
        <position position="411"/>
    </location>
    <ligand>
        <name>substrate</name>
    </ligand>
</feature>
<keyword evidence="3" id="KW-0119">Carbohydrate metabolism</keyword>
<feature type="compositionally biased region" description="Basic residues" evidence="4">
    <location>
        <begin position="1"/>
        <end position="18"/>
    </location>
</feature>
<dbReference type="SUPFAM" id="SSF51989">
    <property type="entry name" value="Glycosyl hydrolases family 6, cellulases"/>
    <property type="match status" value="1"/>
</dbReference>
<proteinExistence type="inferred from homology"/>
<dbReference type="Pfam" id="PF01341">
    <property type="entry name" value="Glyco_hydro_6"/>
    <property type="match status" value="1"/>
</dbReference>
<comment type="similarity">
    <text evidence="3">Belongs to the glycosyl hydrolase family 6.</text>
</comment>
<reference evidence="5 6" key="1">
    <citation type="submission" date="2017-06" db="EMBL/GenBank/DDBJ databases">
        <authorList>
            <person name="Kim H.J."/>
            <person name="Triplett B.A."/>
        </authorList>
    </citation>
    <scope>NUCLEOTIDE SEQUENCE [LARGE SCALE GENOMIC DNA]</scope>
    <source>
        <strain evidence="5">FRACA_ARgP5</strain>
    </source>
</reference>
<dbReference type="PRINTS" id="PR00733">
    <property type="entry name" value="GLHYDRLASE6"/>
</dbReference>
<sequence length="438" mass="42840">MSHARTRSRPHRRGRSGPRRLPGLPGLRGLPRSLWAVAALMVCAGFVLEQVALAPSGGSSTVSARPGVVTAVSTDTAAARGATPADTAAATGGPAGAAGPPPPAVPTPGGVRGRVPAPAGAPAGGATSAPAAPAGGATPALGGAFAGNPFAGATLFVDPNGDAAAAVRALRASDPAGAATLARLAEHPHADWITDPDPAAARARVSARVGASRAVGALPVLVAYAIPQRDCGGGQSAGGVGGAAAYRAWIAAFAAGLGGRATVILEPDALAQIDCLAPAAAAARYAMLGDAVDQLTAAGAQVYIDAGNATWHPAADMAARLRQAGVARARGFALNVSNFDETADETAYGDAIVAALGGGAHFVVDTSRNGRGPAPDNAWCNPSGRGLGPAPTGATGDPRADAFLWIKVPGESDGACNGGPPAGQWWLDYALGLASRAT</sequence>
<accession>A0A2I2KRE8</accession>
<feature type="compositionally biased region" description="Low complexity" evidence="4">
    <location>
        <begin position="107"/>
        <end position="133"/>
    </location>
</feature>
<evidence type="ECO:0000313" key="6">
    <source>
        <dbReference type="Proteomes" id="UP000234331"/>
    </source>
</evidence>
<keyword evidence="3" id="KW-0624">Polysaccharide degradation</keyword>
<dbReference type="Proteomes" id="UP000234331">
    <property type="component" value="Unassembled WGS sequence"/>
</dbReference>
<dbReference type="PIRSF" id="PIRSF001100">
    <property type="entry name" value="Beta_cellobiohydrolase"/>
    <property type="match status" value="1"/>
</dbReference>
<evidence type="ECO:0000256" key="1">
    <source>
        <dbReference type="PIRSR" id="PIRSR001100-1"/>
    </source>
</evidence>
<feature type="binding site" evidence="2">
    <location>
        <position position="338"/>
    </location>
    <ligand>
        <name>substrate</name>
    </ligand>
</feature>
<dbReference type="PANTHER" id="PTHR34876:SF4">
    <property type="entry name" value="1,4-BETA-D-GLUCAN CELLOBIOHYDROLASE C-RELATED"/>
    <property type="match status" value="1"/>
</dbReference>
<evidence type="ECO:0000256" key="2">
    <source>
        <dbReference type="PIRSR" id="PIRSR001100-2"/>
    </source>
</evidence>
<dbReference type="GO" id="GO:0004553">
    <property type="term" value="F:hydrolase activity, hydrolyzing O-glycosyl compounds"/>
    <property type="evidence" value="ECO:0007669"/>
    <property type="project" value="InterPro"/>
</dbReference>
<feature type="region of interest" description="Disordered" evidence="4">
    <location>
        <begin position="75"/>
        <end position="133"/>
    </location>
</feature>
<dbReference type="InterPro" id="IPR036434">
    <property type="entry name" value="Beta_cellobiohydrolase_sf"/>
</dbReference>
<feature type="binding site" evidence="2">
    <location>
        <position position="379"/>
    </location>
    <ligand>
        <name>substrate</name>
    </ligand>
</feature>
<gene>
    <name evidence="5" type="primary">celA</name>
    <name evidence="5" type="ORF">FRACA_230010</name>
</gene>
<dbReference type="InterPro" id="IPR016288">
    <property type="entry name" value="Beta_cellobiohydrolase"/>
</dbReference>
<keyword evidence="3 5" id="KW-0378">Hydrolase</keyword>
<evidence type="ECO:0000256" key="4">
    <source>
        <dbReference type="SAM" id="MobiDB-lite"/>
    </source>
</evidence>
<name>A0A2I2KRE8_9ACTN</name>
<keyword evidence="6" id="KW-1185">Reference proteome</keyword>
<feature type="active site" description="Proton acceptor" evidence="1">
    <location>
        <position position="413"/>
    </location>
</feature>
<dbReference type="GO" id="GO:0030245">
    <property type="term" value="P:cellulose catabolic process"/>
    <property type="evidence" value="ECO:0007669"/>
    <property type="project" value="UniProtKB-KW"/>
</dbReference>
<dbReference type="EMBL" id="FZMO01000146">
    <property type="protein sequence ID" value="SNQ48216.1"/>
    <property type="molecule type" value="Genomic_DNA"/>
</dbReference>
<dbReference type="PANTHER" id="PTHR34876">
    <property type="match status" value="1"/>
</dbReference>
<dbReference type="EC" id="3.2.1.-" evidence="3"/>